<feature type="transmembrane region" description="Helical" evidence="6">
    <location>
        <begin position="185"/>
        <end position="204"/>
    </location>
</feature>
<feature type="compositionally biased region" description="Polar residues" evidence="5">
    <location>
        <begin position="267"/>
        <end position="276"/>
    </location>
</feature>
<keyword evidence="2 6" id="KW-0812">Transmembrane</keyword>
<evidence type="ECO:0000256" key="2">
    <source>
        <dbReference type="ARBA" id="ARBA00022692"/>
    </source>
</evidence>
<protein>
    <recommendedName>
        <fullName evidence="7">G-protein coupled receptors family 2 profile 2 domain-containing protein</fullName>
    </recommendedName>
</protein>
<feature type="compositionally biased region" description="Low complexity" evidence="5">
    <location>
        <begin position="590"/>
        <end position="616"/>
    </location>
</feature>
<dbReference type="Proteomes" id="UP001360953">
    <property type="component" value="Unassembled WGS sequence"/>
</dbReference>
<evidence type="ECO:0000256" key="1">
    <source>
        <dbReference type="ARBA" id="ARBA00004141"/>
    </source>
</evidence>
<keyword evidence="3 6" id="KW-1133">Transmembrane helix</keyword>
<feature type="compositionally biased region" description="Low complexity" evidence="5">
    <location>
        <begin position="685"/>
        <end position="696"/>
    </location>
</feature>
<dbReference type="Pfam" id="PF00001">
    <property type="entry name" value="7tm_1"/>
    <property type="match status" value="1"/>
</dbReference>
<evidence type="ECO:0000256" key="4">
    <source>
        <dbReference type="ARBA" id="ARBA00023136"/>
    </source>
</evidence>
<feature type="transmembrane region" description="Helical" evidence="6">
    <location>
        <begin position="89"/>
        <end position="110"/>
    </location>
</feature>
<dbReference type="CDD" id="cd13952">
    <property type="entry name" value="7tm_classB"/>
    <property type="match status" value="1"/>
</dbReference>
<keyword evidence="4 6" id="KW-0472">Membrane</keyword>
<dbReference type="PANTHER" id="PTHR23112:SF0">
    <property type="entry name" value="TRANSMEMBRANE PROTEIN 116"/>
    <property type="match status" value="1"/>
</dbReference>
<comment type="caution">
    <text evidence="8">The sequence shown here is derived from an EMBL/GenBank/DDBJ whole genome shotgun (WGS) entry which is preliminary data.</text>
</comment>
<evidence type="ECO:0000259" key="7">
    <source>
        <dbReference type="PROSITE" id="PS50261"/>
    </source>
</evidence>
<dbReference type="GeneID" id="92028434"/>
<organism evidence="8 9">
    <name type="scientific">Phyllosticta citribraziliensis</name>
    <dbReference type="NCBI Taxonomy" id="989973"/>
    <lineage>
        <taxon>Eukaryota</taxon>
        <taxon>Fungi</taxon>
        <taxon>Dikarya</taxon>
        <taxon>Ascomycota</taxon>
        <taxon>Pezizomycotina</taxon>
        <taxon>Dothideomycetes</taxon>
        <taxon>Dothideomycetes incertae sedis</taxon>
        <taxon>Botryosphaeriales</taxon>
        <taxon>Phyllostictaceae</taxon>
        <taxon>Phyllosticta</taxon>
    </lineage>
</organism>
<name>A0ABR1LVL8_9PEZI</name>
<evidence type="ECO:0000256" key="3">
    <source>
        <dbReference type="ARBA" id="ARBA00022989"/>
    </source>
</evidence>
<feature type="compositionally biased region" description="Polar residues" evidence="5">
    <location>
        <begin position="307"/>
        <end position="328"/>
    </location>
</feature>
<feature type="domain" description="G-protein coupled receptors family 2 profile 2" evidence="7">
    <location>
        <begin position="12"/>
        <end position="218"/>
    </location>
</feature>
<feature type="region of interest" description="Disordered" evidence="5">
    <location>
        <begin position="251"/>
        <end position="328"/>
    </location>
</feature>
<reference evidence="8 9" key="1">
    <citation type="submission" date="2024-04" db="EMBL/GenBank/DDBJ databases">
        <title>Phyllosticta paracitricarpa is synonymous to the EU quarantine fungus P. citricarpa based on phylogenomic analyses.</title>
        <authorList>
            <consortium name="Lawrence Berkeley National Laboratory"/>
            <person name="Van ingen-buijs V.A."/>
            <person name="Van westerhoven A.C."/>
            <person name="Haridas S."/>
            <person name="Skiadas P."/>
            <person name="Martin F."/>
            <person name="Groenewald J.Z."/>
            <person name="Crous P.W."/>
            <person name="Seidl M.F."/>
        </authorList>
    </citation>
    <scope>NUCLEOTIDE SEQUENCE [LARGE SCALE GENOMIC DNA]</scope>
    <source>
        <strain evidence="8 9">CPC 17464</strain>
    </source>
</reference>
<accession>A0ABR1LVL8</accession>
<feature type="transmembrane region" description="Helical" evidence="6">
    <location>
        <begin position="378"/>
        <end position="397"/>
    </location>
</feature>
<evidence type="ECO:0000313" key="8">
    <source>
        <dbReference type="EMBL" id="KAK7538775.1"/>
    </source>
</evidence>
<feature type="compositionally biased region" description="Polar residues" evidence="5">
    <location>
        <begin position="503"/>
        <end position="526"/>
    </location>
</feature>
<comment type="subcellular location">
    <subcellularLocation>
        <location evidence="1">Membrane</location>
        <topology evidence="1">Multi-pass membrane protein</topology>
    </subcellularLocation>
</comment>
<dbReference type="EMBL" id="JBBPEH010000005">
    <property type="protein sequence ID" value="KAK7538775.1"/>
    <property type="molecule type" value="Genomic_DNA"/>
</dbReference>
<feature type="region of interest" description="Disordered" evidence="5">
    <location>
        <begin position="483"/>
        <end position="716"/>
    </location>
</feature>
<dbReference type="InterPro" id="IPR017981">
    <property type="entry name" value="GPCR_2-like_7TM"/>
</dbReference>
<feature type="transmembrane region" description="Helical" evidence="6">
    <location>
        <begin position="47"/>
        <end position="69"/>
    </location>
</feature>
<keyword evidence="9" id="KW-1185">Reference proteome</keyword>
<evidence type="ECO:0000313" key="9">
    <source>
        <dbReference type="Proteomes" id="UP001360953"/>
    </source>
</evidence>
<dbReference type="SUPFAM" id="SSF81321">
    <property type="entry name" value="Family A G protein-coupled receptor-like"/>
    <property type="match status" value="1"/>
</dbReference>
<feature type="transmembrane region" description="Helical" evidence="6">
    <location>
        <begin position="417"/>
        <end position="438"/>
    </location>
</feature>
<dbReference type="Gene3D" id="1.20.1070.10">
    <property type="entry name" value="Rhodopsin 7-helix transmembrane proteins"/>
    <property type="match status" value="1"/>
</dbReference>
<sequence length="716" mass="78596">MIDMTPQQEYAIEVVERVMSSISLASTLFIILTFTAFPSFRKPINRLVVYASVGNILVNIATIISVSAIPARGGSPELCRFQGFFIQMFMPADSLWTLCMALNVYLTFFHNYNAEDLRNLEVTYAICCYGIPFIPSLIYLILDLSADKGIYGPAVVSLDKTCDDIPANLTQLWCWVSSGHEWMRIAFFYVPVWVVIGTTLIIYASTGKVICRQRNALQAFAENSNHAPVIENPFTAVNSNGVTRVTEIQVTSESIQEPAEGDRSGAGSRSSFTSTRDLGDTATPIARPEHALTRTPTTGSWKERWDANQNTSSNGQTENASASTSKAPWITETEQFRASISAGRPLPRDLLLDLEGHRPTNGAARKNSLARVQANRAAWSYAKVSFLMFLALFIVWVPSTVNRIYAIAHPTKPNFALNAIAAGVLPLQGFWNFCMYIATSRTQCKDAYIDIRDAATVWYHRKFNKKRPGNRFSKDAQSVFSSNGRKRLGSNAEGFDGEKSATIPRSSSVRNETSLSRAVSVATTVKTSPRPPSTATSRSTFSISNISPAGYYMPKPRGSRSSPHKDVPSARTPATVQEQLRLKALQTSPTKSSRSGSNRRSASSATSSLGKRVPLSPSVPPMSPRSIHSFATNRSLHAVSEVEGEEPRETNAKPTGKRKVNRARTVSTSSRDKELPVPPRKRHSSSTLTMVTTMSSIPDKDAETEGSSAAYRDSRP</sequence>
<proteinExistence type="predicted"/>
<evidence type="ECO:0000256" key="5">
    <source>
        <dbReference type="SAM" id="MobiDB-lite"/>
    </source>
</evidence>
<dbReference type="PROSITE" id="PS50261">
    <property type="entry name" value="G_PROTEIN_RECEP_F2_4"/>
    <property type="match status" value="1"/>
</dbReference>
<feature type="transmembrane region" description="Helical" evidence="6">
    <location>
        <begin position="122"/>
        <end position="142"/>
    </location>
</feature>
<dbReference type="PANTHER" id="PTHR23112">
    <property type="entry name" value="G PROTEIN-COUPLED RECEPTOR 157-RELATED"/>
    <property type="match status" value="1"/>
</dbReference>
<gene>
    <name evidence="8" type="ORF">J3D65DRAFT_345240</name>
</gene>
<dbReference type="InterPro" id="IPR000276">
    <property type="entry name" value="GPCR_Rhodpsn"/>
</dbReference>
<evidence type="ECO:0000256" key="6">
    <source>
        <dbReference type="SAM" id="Phobius"/>
    </source>
</evidence>
<feature type="transmembrane region" description="Helical" evidence="6">
    <location>
        <begin position="20"/>
        <end position="40"/>
    </location>
</feature>
<dbReference type="RefSeq" id="XP_066656462.1">
    <property type="nucleotide sequence ID" value="XM_066795528.1"/>
</dbReference>